<dbReference type="FunFam" id="2.60.200.20:FF:000002">
    <property type="entry name" value="Kinesin family member 13A"/>
    <property type="match status" value="1"/>
</dbReference>
<feature type="compositionally biased region" description="Polar residues" evidence="6">
    <location>
        <begin position="1291"/>
        <end position="1300"/>
    </location>
</feature>
<dbReference type="Pfam" id="PF00498">
    <property type="entry name" value="FHA"/>
    <property type="match status" value="1"/>
</dbReference>
<evidence type="ECO:0000313" key="10">
    <source>
        <dbReference type="Proteomes" id="UP001152622"/>
    </source>
</evidence>
<feature type="binding site" evidence="5">
    <location>
        <begin position="58"/>
        <end position="65"/>
    </location>
    <ligand>
        <name>ATP</name>
        <dbReference type="ChEBI" id="CHEBI:30616"/>
    </ligand>
</feature>
<feature type="region of interest" description="Disordered" evidence="6">
    <location>
        <begin position="1358"/>
        <end position="1506"/>
    </location>
</feature>
<keyword evidence="3" id="KW-0175">Coiled coil</keyword>
<dbReference type="SUPFAM" id="SSF49879">
    <property type="entry name" value="SMAD/FHA domain"/>
    <property type="match status" value="1"/>
</dbReference>
<reference evidence="9" key="1">
    <citation type="journal article" date="2023" name="Science">
        <title>Genome structures resolve the early diversification of teleost fishes.</title>
        <authorList>
            <person name="Parey E."/>
            <person name="Louis A."/>
            <person name="Montfort J."/>
            <person name="Bouchez O."/>
            <person name="Roques C."/>
            <person name="Iampietro C."/>
            <person name="Lluch J."/>
            <person name="Castinel A."/>
            <person name="Donnadieu C."/>
            <person name="Desvignes T."/>
            <person name="Floi Bucao C."/>
            <person name="Jouanno E."/>
            <person name="Wen M."/>
            <person name="Mejri S."/>
            <person name="Dirks R."/>
            <person name="Jansen H."/>
            <person name="Henkel C."/>
            <person name="Chen W.J."/>
            <person name="Zahm M."/>
            <person name="Cabau C."/>
            <person name="Klopp C."/>
            <person name="Thompson A.W."/>
            <person name="Robinson-Rechavi M."/>
            <person name="Braasch I."/>
            <person name="Lecointre G."/>
            <person name="Bobe J."/>
            <person name="Postlethwait J.H."/>
            <person name="Berthelot C."/>
            <person name="Roest Crollius H."/>
            <person name="Guiguen Y."/>
        </authorList>
    </citation>
    <scope>NUCLEOTIDE SEQUENCE</scope>
    <source>
        <strain evidence="9">WJC10195</strain>
    </source>
</reference>
<evidence type="ECO:0000256" key="1">
    <source>
        <dbReference type="ARBA" id="ARBA00022741"/>
    </source>
</evidence>
<dbReference type="InterPro" id="IPR022164">
    <property type="entry name" value="Kinesin-like"/>
</dbReference>
<dbReference type="PANTHER" id="PTHR47117">
    <property type="entry name" value="STAR-RELATED LIPID TRANSFER PROTEIN 9"/>
    <property type="match status" value="1"/>
</dbReference>
<dbReference type="Gene3D" id="2.60.200.20">
    <property type="match status" value="1"/>
</dbReference>
<feature type="compositionally biased region" description="Polar residues" evidence="6">
    <location>
        <begin position="1400"/>
        <end position="1412"/>
    </location>
</feature>
<feature type="compositionally biased region" description="Polar residues" evidence="6">
    <location>
        <begin position="1647"/>
        <end position="1656"/>
    </location>
</feature>
<evidence type="ECO:0000256" key="3">
    <source>
        <dbReference type="ARBA" id="ARBA00023054"/>
    </source>
</evidence>
<evidence type="ECO:0000256" key="2">
    <source>
        <dbReference type="ARBA" id="ARBA00022840"/>
    </source>
</evidence>
<feature type="region of interest" description="Disordered" evidence="6">
    <location>
        <begin position="418"/>
        <end position="456"/>
    </location>
</feature>
<gene>
    <name evidence="9" type="ORF">SKAU_G00194500</name>
</gene>
<dbReference type="SMART" id="SM01052">
    <property type="entry name" value="CAP_GLY"/>
    <property type="match status" value="1"/>
</dbReference>
<dbReference type="OrthoDB" id="3176171at2759"/>
<organism evidence="9 10">
    <name type="scientific">Synaphobranchus kaupii</name>
    <name type="common">Kaup's arrowtooth eel</name>
    <dbReference type="NCBI Taxonomy" id="118154"/>
    <lineage>
        <taxon>Eukaryota</taxon>
        <taxon>Metazoa</taxon>
        <taxon>Chordata</taxon>
        <taxon>Craniata</taxon>
        <taxon>Vertebrata</taxon>
        <taxon>Euteleostomi</taxon>
        <taxon>Actinopterygii</taxon>
        <taxon>Neopterygii</taxon>
        <taxon>Teleostei</taxon>
        <taxon>Anguilliformes</taxon>
        <taxon>Synaphobranchidae</taxon>
        <taxon>Synaphobranchus</taxon>
    </lineage>
</organism>
<feature type="domain" description="CAP-Gly" evidence="8">
    <location>
        <begin position="1586"/>
        <end position="1628"/>
    </location>
</feature>
<feature type="compositionally biased region" description="Polar residues" evidence="6">
    <location>
        <begin position="1476"/>
        <end position="1486"/>
    </location>
</feature>
<feature type="compositionally biased region" description="Polar residues" evidence="6">
    <location>
        <begin position="420"/>
        <end position="455"/>
    </location>
</feature>
<dbReference type="CDD" id="cd22730">
    <property type="entry name" value="FHA_KIF13B"/>
    <property type="match status" value="1"/>
</dbReference>
<dbReference type="Gene3D" id="3.40.850.10">
    <property type="entry name" value="Kinesin motor domain"/>
    <property type="match status" value="1"/>
</dbReference>
<dbReference type="Pfam" id="PF12423">
    <property type="entry name" value="KIF1B"/>
    <property type="match status" value="1"/>
</dbReference>
<dbReference type="GO" id="GO:0007018">
    <property type="term" value="P:microtubule-based movement"/>
    <property type="evidence" value="ECO:0007669"/>
    <property type="project" value="InterPro"/>
</dbReference>
<keyword evidence="1 5" id="KW-0547">Nucleotide-binding</keyword>
<evidence type="ECO:0000256" key="5">
    <source>
        <dbReference type="PROSITE-ProRule" id="PRU00283"/>
    </source>
</evidence>
<dbReference type="InterPro" id="IPR036859">
    <property type="entry name" value="CAP-Gly_dom_sf"/>
</dbReference>
<dbReference type="PROSITE" id="PS50245">
    <property type="entry name" value="CAP_GLY_2"/>
    <property type="match status" value="1"/>
</dbReference>
<dbReference type="EMBL" id="JAINUF010000006">
    <property type="protein sequence ID" value="KAJ8356656.1"/>
    <property type="molecule type" value="Genomic_DNA"/>
</dbReference>
<comment type="similarity">
    <text evidence="5">Belongs to the TRAFAC class myosin-kinesin ATPase superfamily. Kinesin family.</text>
</comment>
<dbReference type="InterPro" id="IPR001752">
    <property type="entry name" value="Kinesin_motor_dom"/>
</dbReference>
<dbReference type="InterPro" id="IPR008984">
    <property type="entry name" value="SMAD_FHA_dom_sf"/>
</dbReference>
<sequence length="1666" mass="184970">MSSAWSQPKVFAYDYCFWSMDESETDKFAGQDVVFQCLGESLLHNAFEGYNACIFAYGQTGSGKSFTMMGSVDQPGLIPRLCSLLFERTLQHQREEESFTVEVSYMEIYNEKVRDLLDPKGSRQALRVREHNVLGPYVDGLSRLAVASYKDIESLMSEGNKSRTVAATNMNEESSRSHGVFIIILTHTLKDLQSGERQKQLESLGISLQSSGIRVGEDKCFLVNLNADPALNELLVYYLKEHTLVGAADSQDIQLCGMGIQSEHCVIDISAEGVVVLNPHRNSRTCVNGSPVTSPVQLHHGDRIFWGNNHFFRINLPKRRLWGGAEDDEGGVGVMKGSNSSEQLDADGDTASEVSSEVSFSYEFAQTEVMMKALGNNDPMQAVLQSLERQHEVEKRSALERQRLMYEQELQQLRRRITTDKQSLQSPQTSHQQYHSMERLSLTSTSSPSGQNRLRQWSEEREAMLTRSLRKLREQIVRANLLVQEAGFIAEELDKRTEYRVTLQIPAANLNANRKRDAVLSEPAVQVRRKGKGKQIWAMEKMENRLVDMRELYQEWKNYDEDNPVMRSYFKRADPFFDEQENHSLIGVANVFLSCLFYDVKLQYAIPIITQKGEVAGRLHVEVLRVSGGFEESVAGGEDTEGEIPERKLVCMVKILQATGLPRYLSNFVFCQYFFWDQEEPIIVAPEVDNPASSPSSKDPHCMVVFDSCKELAVAVSEDFIEYLTEGAVAIEVYGHKQSDPRRNQALWDLGIIQAKTRTLRDRWSEVTRKLEMWVQILELNEVGEFIPVEVVPARDVQTGGIFQLRQGQSRRVQVEVRSVQDSGTMPLITESVLSVSIGNVEIRKVHSSKGSESQQGDDDDMDSYQERDLERLRRKWLMALTKRQEYLDQHLQKLVSKPDKSEDDMERESQLLECRLTLTEERNAVVVPSAGSGIPGAPAEWVPVPGMETHIPVLFLDLSAEDFNSQDNLDSPGPGGWDASLSGEDEDEFFELQIVKHHDGEVKAEASWDCTVHECPQLSRCTASEQRVFLTVRTAVQLGHPAEMPLILRKRICVNLTGRQGFAQSILKRMSQRSTIPGCGVTFEIVSNIPGDAQGSEDREMLARLAASTDNSQSADSEAAIEKYLRSILAVENILTLDRLRQEVAVKEHLASKGKGHRRSLSSPNVHRLSGSRQDLSLNYMLDNNKGRWESQQDISMISPQLSCTMPQSSLSQNQDAESVKALVPQMPKLLKSLFPVRDDKKDLRPSPLTQQVTPRIMVQPPSVEEDPLKPKLVAAEGGTPAMEGRSHGAESQSESPETPLSFAHEMHDTPLSPVSEASSGYFSTSVSNATLSEALVASGDPTPTATQGPAKITMAANQGDHESKVMMGNSSSSAETSEKNRPSELAGTEEQPKRTGPTKFQQGADCNSLDSASPPEMCEAPPPPPESHHTRPETHQTAPPSPPPETYHSPPAETHHALPPSSPRPKTHHIPTPKTHQICSSPSELQHDCPTPMLPPEAKPSKSMGAYPFKIQKVKTSDLKSFTCILGEDEEDVGVRAGQGEVLEKLEIASVSDERRDEALPDWLTEGEYVTVGISKSGTVRYIGPTDFADGIWIGIELDAPAGKNDGSVGGRQYFRCNPGYGVLVRPDRVSHGGGAKRHGENRHSGSFSGSSPNLAALTALAKG</sequence>
<keyword evidence="4 5" id="KW-0505">Motor protein</keyword>
<dbReference type="PRINTS" id="PR00380">
    <property type="entry name" value="KINESINHEAVY"/>
</dbReference>
<evidence type="ECO:0000256" key="6">
    <source>
        <dbReference type="SAM" id="MobiDB-lite"/>
    </source>
</evidence>
<dbReference type="PROSITE" id="PS00845">
    <property type="entry name" value="CAP_GLY_1"/>
    <property type="match status" value="1"/>
</dbReference>
<feature type="domain" description="Kinesin motor" evidence="7">
    <location>
        <begin position="1"/>
        <end position="186"/>
    </location>
</feature>
<accession>A0A9Q1FE58</accession>
<dbReference type="SUPFAM" id="SSF74924">
    <property type="entry name" value="Cap-Gly domain"/>
    <property type="match status" value="1"/>
</dbReference>
<evidence type="ECO:0000313" key="9">
    <source>
        <dbReference type="EMBL" id="KAJ8356656.1"/>
    </source>
</evidence>
<evidence type="ECO:0000256" key="4">
    <source>
        <dbReference type="ARBA" id="ARBA00023175"/>
    </source>
</evidence>
<proteinExistence type="inferred from homology"/>
<dbReference type="InterPro" id="IPR027417">
    <property type="entry name" value="P-loop_NTPase"/>
</dbReference>
<dbReference type="Pfam" id="PF00225">
    <property type="entry name" value="Kinesin"/>
    <property type="match status" value="1"/>
</dbReference>
<dbReference type="SMART" id="SM00129">
    <property type="entry name" value="KISc"/>
    <property type="match status" value="1"/>
</dbReference>
<evidence type="ECO:0000259" key="8">
    <source>
        <dbReference type="PROSITE" id="PS50245"/>
    </source>
</evidence>
<dbReference type="GO" id="GO:0003777">
    <property type="term" value="F:microtubule motor activity"/>
    <property type="evidence" value="ECO:0007669"/>
    <property type="project" value="InterPro"/>
</dbReference>
<dbReference type="Pfam" id="PF01302">
    <property type="entry name" value="CAP_GLY"/>
    <property type="match status" value="1"/>
</dbReference>
<dbReference type="InterPro" id="IPR000253">
    <property type="entry name" value="FHA_dom"/>
</dbReference>
<protein>
    <recommendedName>
        <fullName evidence="11">Kinesin-like protein KIF13B</fullName>
    </recommendedName>
</protein>
<dbReference type="GO" id="GO:0005524">
    <property type="term" value="F:ATP binding"/>
    <property type="evidence" value="ECO:0007669"/>
    <property type="project" value="UniProtKB-UniRule"/>
</dbReference>
<name>A0A9Q1FE58_SYNKA</name>
<dbReference type="Pfam" id="PF12473">
    <property type="entry name" value="DUF3694"/>
    <property type="match status" value="2"/>
</dbReference>
<feature type="region of interest" description="Disordered" evidence="6">
    <location>
        <begin position="1238"/>
        <end position="1321"/>
    </location>
</feature>
<dbReference type="PROSITE" id="PS50067">
    <property type="entry name" value="KINESIN_MOTOR_2"/>
    <property type="match status" value="1"/>
</dbReference>
<dbReference type="InterPro" id="IPR000938">
    <property type="entry name" value="CAP-Gly_domain"/>
</dbReference>
<dbReference type="Gene3D" id="2.30.30.190">
    <property type="entry name" value="CAP Gly-rich-like domain"/>
    <property type="match status" value="1"/>
</dbReference>
<keyword evidence="2 5" id="KW-0067">ATP-binding</keyword>
<dbReference type="SUPFAM" id="SSF52540">
    <property type="entry name" value="P-loop containing nucleoside triphosphate hydrolases"/>
    <property type="match status" value="1"/>
</dbReference>
<dbReference type="InterPro" id="IPR036961">
    <property type="entry name" value="Kinesin_motor_dom_sf"/>
</dbReference>
<dbReference type="InterPro" id="IPR022140">
    <property type="entry name" value="Kinesin-like_KIF1-typ"/>
</dbReference>
<feature type="region of interest" description="Disordered" evidence="6">
    <location>
        <begin position="1630"/>
        <end position="1666"/>
    </location>
</feature>
<comment type="caution">
    <text evidence="9">The sequence shown here is derived from an EMBL/GenBank/DDBJ whole genome shotgun (WGS) entry which is preliminary data.</text>
</comment>
<evidence type="ECO:0000259" key="7">
    <source>
        <dbReference type="PROSITE" id="PS50067"/>
    </source>
</evidence>
<dbReference type="Proteomes" id="UP001152622">
    <property type="component" value="Chromosome 6"/>
</dbReference>
<dbReference type="GO" id="GO:0008017">
    <property type="term" value="F:microtubule binding"/>
    <property type="evidence" value="ECO:0007669"/>
    <property type="project" value="InterPro"/>
</dbReference>
<evidence type="ECO:0008006" key="11">
    <source>
        <dbReference type="Google" id="ProtNLM"/>
    </source>
</evidence>
<keyword evidence="10" id="KW-1185">Reference proteome</keyword>